<keyword evidence="9 18" id="KW-0418">Kinase</keyword>
<dbReference type="PROSITE" id="PS50927">
    <property type="entry name" value="BULB_LECTIN"/>
    <property type="match status" value="1"/>
</dbReference>
<dbReference type="KEGG" id="aprc:113865086"/>
<dbReference type="Gene3D" id="3.30.200.20">
    <property type="entry name" value="Phosphorylase Kinase, domain 1"/>
    <property type="match status" value="1"/>
</dbReference>
<evidence type="ECO:0000256" key="19">
    <source>
        <dbReference type="PROSITE-ProRule" id="PRU00076"/>
    </source>
</evidence>
<comment type="subcellular location">
    <subcellularLocation>
        <location evidence="1">Cell membrane</location>
        <topology evidence="1">Single-pass type I membrane protein</topology>
    </subcellularLocation>
</comment>
<evidence type="ECO:0000256" key="8">
    <source>
        <dbReference type="ARBA" id="ARBA00022741"/>
    </source>
</evidence>
<feature type="chain" id="PRO_5034975666" description="Receptor-like serine/threonine-protein kinase" evidence="21">
    <location>
        <begin position="24"/>
        <end position="818"/>
    </location>
</feature>
<dbReference type="Gene3D" id="1.10.510.10">
    <property type="entry name" value="Transferase(Phosphotransferase) domain 1"/>
    <property type="match status" value="1"/>
</dbReference>
<feature type="signal peptide" evidence="21">
    <location>
        <begin position="1"/>
        <end position="23"/>
    </location>
</feature>
<dbReference type="InterPro" id="IPR001480">
    <property type="entry name" value="Bulb-type_lectin_dom"/>
</dbReference>
<feature type="transmembrane region" description="Helical" evidence="20">
    <location>
        <begin position="437"/>
        <end position="459"/>
    </location>
</feature>
<dbReference type="GO" id="GO:0005886">
    <property type="term" value="C:plasma membrane"/>
    <property type="evidence" value="ECO:0007669"/>
    <property type="project" value="UniProtKB-SubCell"/>
</dbReference>
<comment type="catalytic activity">
    <reaction evidence="16 18">
        <text>L-threonyl-[protein] + ATP = O-phospho-L-threonyl-[protein] + ADP + H(+)</text>
        <dbReference type="Rhea" id="RHEA:46608"/>
        <dbReference type="Rhea" id="RHEA-COMP:11060"/>
        <dbReference type="Rhea" id="RHEA-COMP:11605"/>
        <dbReference type="ChEBI" id="CHEBI:15378"/>
        <dbReference type="ChEBI" id="CHEBI:30013"/>
        <dbReference type="ChEBI" id="CHEBI:30616"/>
        <dbReference type="ChEBI" id="CHEBI:61977"/>
        <dbReference type="ChEBI" id="CHEBI:456216"/>
        <dbReference type="EC" id="2.7.11.1"/>
    </reaction>
</comment>
<dbReference type="RefSeq" id="XP_027355253.1">
    <property type="nucleotide sequence ID" value="XM_027499452.1"/>
</dbReference>
<dbReference type="SMART" id="SM00108">
    <property type="entry name" value="B_lectin"/>
    <property type="match status" value="1"/>
</dbReference>
<dbReference type="InterPro" id="IPR003609">
    <property type="entry name" value="Pan_app"/>
</dbReference>
<evidence type="ECO:0000256" key="18">
    <source>
        <dbReference type="PIRNR" id="PIRNR000641"/>
    </source>
</evidence>
<dbReference type="CDD" id="cd00028">
    <property type="entry name" value="B_lectin"/>
    <property type="match status" value="1"/>
</dbReference>
<keyword evidence="14" id="KW-0675">Receptor</keyword>
<dbReference type="OrthoDB" id="785331at2759"/>
<dbReference type="AlphaFoldDB" id="A0A8B8LIS8"/>
<evidence type="ECO:0000259" key="22">
    <source>
        <dbReference type="PROSITE" id="PS50011"/>
    </source>
</evidence>
<dbReference type="PIRSF" id="PIRSF000641">
    <property type="entry name" value="SRK"/>
    <property type="match status" value="1"/>
</dbReference>
<dbReference type="Gene3D" id="2.90.10.10">
    <property type="entry name" value="Bulb-type lectin domain"/>
    <property type="match status" value="1"/>
</dbReference>
<dbReference type="InterPro" id="IPR008271">
    <property type="entry name" value="Ser/Thr_kinase_AS"/>
</dbReference>
<dbReference type="CDD" id="cd14066">
    <property type="entry name" value="STKc_IRAK"/>
    <property type="match status" value="1"/>
</dbReference>
<evidence type="ECO:0000256" key="14">
    <source>
        <dbReference type="ARBA" id="ARBA00023170"/>
    </source>
</evidence>
<keyword evidence="5 20" id="KW-0812">Transmembrane</keyword>
<keyword evidence="2" id="KW-1003">Cell membrane</keyword>
<evidence type="ECO:0000256" key="20">
    <source>
        <dbReference type="SAM" id="Phobius"/>
    </source>
</evidence>
<dbReference type="Gene3D" id="3.50.4.10">
    <property type="entry name" value="Hepatocyte Growth Factor"/>
    <property type="match status" value="1"/>
</dbReference>
<evidence type="ECO:0000259" key="24">
    <source>
        <dbReference type="PROSITE" id="PS50927"/>
    </source>
</evidence>
<evidence type="ECO:0000256" key="17">
    <source>
        <dbReference type="ARBA" id="ARBA00048679"/>
    </source>
</evidence>
<dbReference type="SMART" id="SM00220">
    <property type="entry name" value="S_TKc"/>
    <property type="match status" value="1"/>
</dbReference>
<reference evidence="26" key="1">
    <citation type="journal article" date="2019" name="Toxins">
        <title>Detection of Abrin-Like and Prepropulchellin-Like Toxin Genes and Transcripts Using Whole Genome Sequencing and Full-Length Transcript Sequencing of Abrus precatorius.</title>
        <authorList>
            <person name="Hovde B.T."/>
            <person name="Daligault H.E."/>
            <person name="Hanschen E.R."/>
            <person name="Kunde Y.A."/>
            <person name="Johnson M.B."/>
            <person name="Starkenburg S.R."/>
            <person name="Johnson S.L."/>
        </authorList>
    </citation>
    <scope>NUCLEOTIDE SEQUENCE [LARGE SCALE GENOMIC DNA]</scope>
</reference>
<dbReference type="Pfam" id="PF00954">
    <property type="entry name" value="S_locus_glycop"/>
    <property type="match status" value="1"/>
</dbReference>
<dbReference type="PROSITE" id="PS00108">
    <property type="entry name" value="PROTEIN_KINASE_ST"/>
    <property type="match status" value="1"/>
</dbReference>
<dbReference type="PANTHER" id="PTHR27002">
    <property type="entry name" value="RECEPTOR-LIKE SERINE/THREONINE-PROTEIN KINASE SD1-8"/>
    <property type="match status" value="1"/>
</dbReference>
<keyword evidence="13" id="KW-1015">Disulfide bond</keyword>
<keyword evidence="6 21" id="KW-0732">Signal</keyword>
<evidence type="ECO:0000256" key="6">
    <source>
        <dbReference type="ARBA" id="ARBA00022729"/>
    </source>
</evidence>
<keyword evidence="8 18" id="KW-0547">Nucleotide-binding</keyword>
<evidence type="ECO:0000259" key="23">
    <source>
        <dbReference type="PROSITE" id="PS50026"/>
    </source>
</evidence>
<dbReference type="SMART" id="SM00473">
    <property type="entry name" value="PAN_AP"/>
    <property type="match status" value="1"/>
</dbReference>
<keyword evidence="26" id="KW-1185">Reference proteome</keyword>
<dbReference type="CDD" id="cd01098">
    <property type="entry name" value="PAN_AP_plant"/>
    <property type="match status" value="1"/>
</dbReference>
<dbReference type="EC" id="2.7.11.1" evidence="18"/>
<dbReference type="GO" id="GO:0030246">
    <property type="term" value="F:carbohydrate binding"/>
    <property type="evidence" value="ECO:0007669"/>
    <property type="project" value="UniProtKB-KW"/>
</dbReference>
<keyword evidence="11 20" id="KW-1133">Transmembrane helix</keyword>
<dbReference type="InterPro" id="IPR021820">
    <property type="entry name" value="S-locus_recpt_kinase_C"/>
</dbReference>
<dbReference type="FunFam" id="2.90.10.10:FF:000029">
    <property type="entry name" value="G-type lectin S-receptor-like serine/threonine-protein kinase"/>
    <property type="match status" value="1"/>
</dbReference>
<evidence type="ECO:0000256" key="11">
    <source>
        <dbReference type="ARBA" id="ARBA00022989"/>
    </source>
</evidence>
<dbReference type="FunFam" id="1.10.510.10:FF:000060">
    <property type="entry name" value="G-type lectin S-receptor-like serine/threonine-protein kinase"/>
    <property type="match status" value="1"/>
</dbReference>
<evidence type="ECO:0000256" key="5">
    <source>
        <dbReference type="ARBA" id="ARBA00022692"/>
    </source>
</evidence>
<keyword evidence="3 18" id="KW-0723">Serine/threonine-protein kinase</keyword>
<dbReference type="InterPro" id="IPR001245">
    <property type="entry name" value="Ser-Thr/Tyr_kinase_cat_dom"/>
</dbReference>
<evidence type="ECO:0000256" key="9">
    <source>
        <dbReference type="ARBA" id="ARBA00022777"/>
    </source>
</evidence>
<dbReference type="SUPFAM" id="SSF56112">
    <property type="entry name" value="Protein kinase-like (PK-like)"/>
    <property type="match status" value="1"/>
</dbReference>
<evidence type="ECO:0000256" key="15">
    <source>
        <dbReference type="ARBA" id="ARBA00023180"/>
    </source>
</evidence>
<keyword evidence="7" id="KW-0430">Lectin</keyword>
<evidence type="ECO:0000256" key="7">
    <source>
        <dbReference type="ARBA" id="ARBA00022734"/>
    </source>
</evidence>
<evidence type="ECO:0000259" key="25">
    <source>
        <dbReference type="PROSITE" id="PS50948"/>
    </source>
</evidence>
<feature type="domain" description="EGF-like" evidence="23">
    <location>
        <begin position="287"/>
        <end position="323"/>
    </location>
</feature>
<keyword evidence="4 18" id="KW-0808">Transferase</keyword>
<organism evidence="26 27">
    <name type="scientific">Abrus precatorius</name>
    <name type="common">Indian licorice</name>
    <name type="synonym">Glycine abrus</name>
    <dbReference type="NCBI Taxonomy" id="3816"/>
    <lineage>
        <taxon>Eukaryota</taxon>
        <taxon>Viridiplantae</taxon>
        <taxon>Streptophyta</taxon>
        <taxon>Embryophyta</taxon>
        <taxon>Tracheophyta</taxon>
        <taxon>Spermatophyta</taxon>
        <taxon>Magnoliopsida</taxon>
        <taxon>eudicotyledons</taxon>
        <taxon>Gunneridae</taxon>
        <taxon>Pentapetalae</taxon>
        <taxon>rosids</taxon>
        <taxon>fabids</taxon>
        <taxon>Fabales</taxon>
        <taxon>Fabaceae</taxon>
        <taxon>Papilionoideae</taxon>
        <taxon>50 kb inversion clade</taxon>
        <taxon>NPAAA clade</taxon>
        <taxon>indigoferoid/millettioid clade</taxon>
        <taxon>Abreae</taxon>
        <taxon>Abrus</taxon>
    </lineage>
</organism>
<keyword evidence="15" id="KW-0325">Glycoprotein</keyword>
<evidence type="ECO:0000256" key="12">
    <source>
        <dbReference type="ARBA" id="ARBA00023136"/>
    </source>
</evidence>
<dbReference type="GO" id="GO:0004674">
    <property type="term" value="F:protein serine/threonine kinase activity"/>
    <property type="evidence" value="ECO:0007669"/>
    <property type="project" value="UniProtKB-KW"/>
</dbReference>
<dbReference type="PANTHER" id="PTHR27002:SF853">
    <property type="entry name" value="CYSTEINE-RICH RLK (RECEPTOR-LIKE KINASE) PROTEIN"/>
    <property type="match status" value="1"/>
</dbReference>
<dbReference type="PROSITE" id="PS50026">
    <property type="entry name" value="EGF_3"/>
    <property type="match status" value="1"/>
</dbReference>
<dbReference type="InterPro" id="IPR000719">
    <property type="entry name" value="Prot_kinase_dom"/>
</dbReference>
<proteinExistence type="inferred from homology"/>
<dbReference type="InterPro" id="IPR000858">
    <property type="entry name" value="S_locus_glycoprot_dom"/>
</dbReference>
<dbReference type="GeneID" id="113865086"/>
<comment type="similarity">
    <text evidence="18">Belongs to the protein kinase superfamily. Ser/Thr protein kinase family.</text>
</comment>
<protein>
    <recommendedName>
        <fullName evidence="18">Receptor-like serine/threonine-protein kinase</fullName>
        <ecNumber evidence="18">2.7.11.1</ecNumber>
    </recommendedName>
</protein>
<reference evidence="27" key="2">
    <citation type="submission" date="2025-08" db="UniProtKB">
        <authorList>
            <consortium name="RefSeq"/>
        </authorList>
    </citation>
    <scope>IDENTIFICATION</scope>
    <source>
        <tissue evidence="27">Young leaves</tissue>
    </source>
</reference>
<comment type="catalytic activity">
    <reaction evidence="17 18">
        <text>L-seryl-[protein] + ATP = O-phospho-L-seryl-[protein] + ADP + H(+)</text>
        <dbReference type="Rhea" id="RHEA:17989"/>
        <dbReference type="Rhea" id="RHEA-COMP:9863"/>
        <dbReference type="Rhea" id="RHEA-COMP:11604"/>
        <dbReference type="ChEBI" id="CHEBI:15378"/>
        <dbReference type="ChEBI" id="CHEBI:29999"/>
        <dbReference type="ChEBI" id="CHEBI:30616"/>
        <dbReference type="ChEBI" id="CHEBI:83421"/>
        <dbReference type="ChEBI" id="CHEBI:456216"/>
        <dbReference type="EC" id="2.7.11.1"/>
    </reaction>
</comment>
<feature type="domain" description="Bulb-type lectin" evidence="24">
    <location>
        <begin position="24"/>
        <end position="145"/>
    </location>
</feature>
<keyword evidence="12 20" id="KW-0472">Membrane</keyword>
<dbReference type="FunFam" id="3.30.200.20:FF:000330">
    <property type="entry name" value="G-type lectin S-receptor-like serine/threonine-protein kinase At4g03230"/>
    <property type="match status" value="1"/>
</dbReference>
<dbReference type="InterPro" id="IPR024171">
    <property type="entry name" value="SRK-like_kinase"/>
</dbReference>
<dbReference type="Pfam" id="PF11883">
    <property type="entry name" value="DUF3403"/>
    <property type="match status" value="1"/>
</dbReference>
<evidence type="ECO:0000313" key="27">
    <source>
        <dbReference type="RefSeq" id="XP_027355253.1"/>
    </source>
</evidence>
<dbReference type="GO" id="GO:0005524">
    <property type="term" value="F:ATP binding"/>
    <property type="evidence" value="ECO:0007669"/>
    <property type="project" value="UniProtKB-KW"/>
</dbReference>
<dbReference type="PROSITE" id="PS50011">
    <property type="entry name" value="PROTEIN_KINASE_DOM"/>
    <property type="match status" value="1"/>
</dbReference>
<dbReference type="SUPFAM" id="SSF51110">
    <property type="entry name" value="alpha-D-mannose-specific plant lectins"/>
    <property type="match status" value="1"/>
</dbReference>
<evidence type="ECO:0000256" key="1">
    <source>
        <dbReference type="ARBA" id="ARBA00004251"/>
    </source>
</evidence>
<evidence type="ECO:0000256" key="3">
    <source>
        <dbReference type="ARBA" id="ARBA00022527"/>
    </source>
</evidence>
<comment type="caution">
    <text evidence="19">Lacks conserved residue(s) required for the propagation of feature annotation.</text>
</comment>
<feature type="domain" description="Apple" evidence="25">
    <location>
        <begin position="334"/>
        <end position="423"/>
    </location>
</feature>
<gene>
    <name evidence="27" type="primary">LOC113865086</name>
</gene>
<dbReference type="Pfam" id="PF01453">
    <property type="entry name" value="B_lectin"/>
    <property type="match status" value="1"/>
</dbReference>
<keyword evidence="19" id="KW-0245">EGF-like domain</keyword>
<evidence type="ECO:0000256" key="21">
    <source>
        <dbReference type="SAM" id="SignalP"/>
    </source>
</evidence>
<name>A0A8B8LIS8_ABRPR</name>
<dbReference type="Pfam" id="PF07714">
    <property type="entry name" value="PK_Tyr_Ser-Thr"/>
    <property type="match status" value="1"/>
</dbReference>
<dbReference type="Proteomes" id="UP000694853">
    <property type="component" value="Unplaced"/>
</dbReference>
<dbReference type="PROSITE" id="PS50948">
    <property type="entry name" value="PAN"/>
    <property type="match status" value="1"/>
</dbReference>
<feature type="domain" description="Protein kinase" evidence="22">
    <location>
        <begin position="502"/>
        <end position="779"/>
    </location>
</feature>
<keyword evidence="10 18" id="KW-0067">ATP-binding</keyword>
<dbReference type="InterPro" id="IPR036426">
    <property type="entry name" value="Bulb-type_lectin_dom_sf"/>
</dbReference>
<dbReference type="InterPro" id="IPR011009">
    <property type="entry name" value="Kinase-like_dom_sf"/>
</dbReference>
<evidence type="ECO:0000256" key="4">
    <source>
        <dbReference type="ARBA" id="ARBA00022679"/>
    </source>
</evidence>
<dbReference type="InterPro" id="IPR000742">
    <property type="entry name" value="EGF"/>
</dbReference>
<evidence type="ECO:0000256" key="2">
    <source>
        <dbReference type="ARBA" id="ARBA00022475"/>
    </source>
</evidence>
<evidence type="ECO:0000313" key="26">
    <source>
        <dbReference type="Proteomes" id="UP000694853"/>
    </source>
</evidence>
<evidence type="ECO:0000256" key="10">
    <source>
        <dbReference type="ARBA" id="ARBA00022840"/>
    </source>
</evidence>
<evidence type="ECO:0000256" key="13">
    <source>
        <dbReference type="ARBA" id="ARBA00023157"/>
    </source>
</evidence>
<dbReference type="GO" id="GO:0048544">
    <property type="term" value="P:recognition of pollen"/>
    <property type="evidence" value="ECO:0007669"/>
    <property type="project" value="InterPro"/>
</dbReference>
<accession>A0A8B8LIS8</accession>
<dbReference type="Pfam" id="PF08276">
    <property type="entry name" value="PAN_2"/>
    <property type="match status" value="1"/>
</dbReference>
<sequence length="818" mass="91764">MAILSSILVFSKLLFFFSQISYATDTISQSQSLLDGKTLVSKDETFELGFFSPGSSSNRYIGIWFKNIPVTTIVWVANRDNPIKDNSSKLIINQEGNLVLLSQNQTLLWSTNTTTKASSPIVQLLNTGNFVLTDEKSNNNNSPSFLWQSFDHPCNTLLPGMKMGWNLKTGLNRHLTAWKDWDDPSSGDFTAGIALSSKTEIVTWKGSKEFYRTGPWNGNRSSGVLGVMDNPVYDYEFVDNEDEVYYIFTLKNSSVISIIVLNQTLLLRQRLTWIPRTKTWAVYQSLPEDGCDVYNVCGAYGNCVINASPICQCLEGFKPKSPQHWNAMDWTQGCVPNEPYSYGVENKDGFSRFSGMKVPDTTHSWTHENMTLEDCKLQCLKNCSCTAYSDVYPGEDSGCLIWFGDLLDLRVLESGQDLYVRIATSDADAKHGHRKKVGLAVTITVSLILVILLAFYYIYMSKTKSKDETENIILTEGKDDSTQDLDLPFFDLATIVDATDNFSIKNKLGEGGFGPVYKGILQDGQQIAVKRLSRSSGQGIKEFKNEVILCAQLQHRNLVKVLGFCVEGEEKMLVYEYMPNKSLDSFIYDSSQSKLLDWPMRFHILNSIARGLMYLHQDSRLRIIHRDLKASNILLDNDMNAKISDFGLARMCGADQIEGNTSRIVGTYGYMAPEYAIDGLFSIKSDVFSFGILLLEIVSGKKNRALTLHEHDNNLIGQAWRLWKQEIPEKLIDAYLTGSCNISEAIRCIHAGLLCLQHHPDDRPNMTSVVVMLSSENALPQPNEPGFLIKKVSVEGKQSFEILSSSVNEVTISLMNAR</sequence>
<evidence type="ECO:0000256" key="16">
    <source>
        <dbReference type="ARBA" id="ARBA00047899"/>
    </source>
</evidence>